<comment type="caution">
    <text evidence="1">The sequence shown here is derived from an EMBL/GenBank/DDBJ whole genome shotgun (WGS) entry which is preliminary data.</text>
</comment>
<name>A0A645DGD3_9ZZZZ</name>
<dbReference type="EMBL" id="VSSQ01036019">
    <property type="protein sequence ID" value="MPM88396.1"/>
    <property type="molecule type" value="Genomic_DNA"/>
</dbReference>
<accession>A0A645DGD3</accession>
<organism evidence="1">
    <name type="scientific">bioreactor metagenome</name>
    <dbReference type="NCBI Taxonomy" id="1076179"/>
    <lineage>
        <taxon>unclassified sequences</taxon>
        <taxon>metagenomes</taxon>
        <taxon>ecological metagenomes</taxon>
    </lineage>
</organism>
<protein>
    <submittedName>
        <fullName evidence="1">Uncharacterized protein</fullName>
    </submittedName>
</protein>
<reference evidence="1" key="1">
    <citation type="submission" date="2019-08" db="EMBL/GenBank/DDBJ databases">
        <authorList>
            <person name="Kucharzyk K."/>
            <person name="Murdoch R.W."/>
            <person name="Higgins S."/>
            <person name="Loffler F."/>
        </authorList>
    </citation>
    <scope>NUCLEOTIDE SEQUENCE</scope>
</reference>
<proteinExistence type="predicted"/>
<dbReference type="AlphaFoldDB" id="A0A645DGD3"/>
<evidence type="ECO:0000313" key="1">
    <source>
        <dbReference type="EMBL" id="MPM88396.1"/>
    </source>
</evidence>
<sequence length="317" mass="32808">MAGVEYRGKDLGGDALKIGAAVIYLLHGVGLPDGEGASAQQEGVSRSVLEHLPLRVFDVLNLLAAAAYGLAVKVRIGAPLSGIALVRGEQILNAADLRGGQPVGHIETVNGFALDVDLAVIVQVDLVPRLTVIFEAQSLDGGEGLAGDIEGGNGACLLQGNVGCGAVGGKGNILRLQILRGERVRLEQHQIGHQLGPRRIGIEAFKGNRVYLVRREGLEAAAAGYRAQVDDGNRALGVGLARAVALPRLALVGGHDVIAVGGETDHVGLVAGFKMSHIRTVIVQKHDGSVLGEVGMLNADGHNLQPRVHIHAGDVPG</sequence>
<gene>
    <name evidence="1" type="ORF">SDC9_135499</name>
</gene>